<reference evidence="11" key="1">
    <citation type="submission" date="2018-06" db="EMBL/GenBank/DDBJ databases">
        <authorList>
            <person name="Zhirakovskaya E."/>
        </authorList>
    </citation>
    <scope>NUCLEOTIDE SEQUENCE</scope>
</reference>
<dbReference type="InterPro" id="IPR006690">
    <property type="entry name" value="OMPA-like_CS"/>
</dbReference>
<evidence type="ECO:0000256" key="1">
    <source>
        <dbReference type="ARBA" id="ARBA00004442"/>
    </source>
</evidence>
<dbReference type="GO" id="GO:0009279">
    <property type="term" value="C:cell outer membrane"/>
    <property type="evidence" value="ECO:0007669"/>
    <property type="project" value="UniProtKB-SubCell"/>
</dbReference>
<dbReference type="InterPro" id="IPR050330">
    <property type="entry name" value="Bact_OuterMem_StrucFunc"/>
</dbReference>
<dbReference type="GO" id="GO:0051301">
    <property type="term" value="P:cell division"/>
    <property type="evidence" value="ECO:0007669"/>
    <property type="project" value="UniProtKB-KW"/>
</dbReference>
<keyword evidence="6" id="KW-0998">Cell outer membrane</keyword>
<evidence type="ECO:0000256" key="5">
    <source>
        <dbReference type="ARBA" id="ARBA00023139"/>
    </source>
</evidence>
<dbReference type="PRINTS" id="PR01021">
    <property type="entry name" value="OMPADOMAIN"/>
</dbReference>
<dbReference type="HAMAP" id="MF_02204">
    <property type="entry name" value="Pal"/>
    <property type="match status" value="1"/>
</dbReference>
<dbReference type="EMBL" id="UOFC01000257">
    <property type="protein sequence ID" value="VAW49126.1"/>
    <property type="molecule type" value="Genomic_DNA"/>
</dbReference>
<keyword evidence="4" id="KW-0472">Membrane</keyword>
<evidence type="ECO:0000256" key="2">
    <source>
        <dbReference type="ARBA" id="ARBA00022618"/>
    </source>
</evidence>
<evidence type="ECO:0000256" key="4">
    <source>
        <dbReference type="ARBA" id="ARBA00023136"/>
    </source>
</evidence>
<dbReference type="InterPro" id="IPR014169">
    <property type="entry name" value="Pal_lipo_C"/>
</dbReference>
<keyword evidence="2" id="KW-0132">Cell division</keyword>
<proteinExistence type="inferred from homology"/>
<organism evidence="11">
    <name type="scientific">hydrothermal vent metagenome</name>
    <dbReference type="NCBI Taxonomy" id="652676"/>
    <lineage>
        <taxon>unclassified sequences</taxon>
        <taxon>metagenomes</taxon>
        <taxon>ecological metagenomes</taxon>
    </lineage>
</organism>
<dbReference type="PROSITE" id="PS01068">
    <property type="entry name" value="OMPA_1"/>
    <property type="match status" value="1"/>
</dbReference>
<accession>A0A3B0WXN7</accession>
<evidence type="ECO:0000313" key="11">
    <source>
        <dbReference type="EMBL" id="VAW49126.1"/>
    </source>
</evidence>
<evidence type="ECO:0000256" key="6">
    <source>
        <dbReference type="ARBA" id="ARBA00023237"/>
    </source>
</evidence>
<protein>
    <submittedName>
        <fullName evidence="11">Tol-Pal system peptidoglycan-associated lipoprotein PAL</fullName>
    </submittedName>
</protein>
<dbReference type="CDD" id="cd07185">
    <property type="entry name" value="OmpA_C-like"/>
    <property type="match status" value="1"/>
</dbReference>
<keyword evidence="7 11" id="KW-0449">Lipoprotein</keyword>
<comment type="subcellular location">
    <subcellularLocation>
        <location evidence="1">Cell outer membrane</location>
    </subcellularLocation>
</comment>
<feature type="region of interest" description="Disordered" evidence="9">
    <location>
        <begin position="21"/>
        <end position="76"/>
    </location>
</feature>
<dbReference type="PROSITE" id="PS51257">
    <property type="entry name" value="PROKAR_LIPOPROTEIN"/>
    <property type="match status" value="1"/>
</dbReference>
<dbReference type="PANTHER" id="PTHR30329">
    <property type="entry name" value="STATOR ELEMENT OF FLAGELLAR MOTOR COMPLEX"/>
    <property type="match status" value="1"/>
</dbReference>
<dbReference type="InterPro" id="IPR036737">
    <property type="entry name" value="OmpA-like_sf"/>
</dbReference>
<dbReference type="InterPro" id="IPR006664">
    <property type="entry name" value="OMP_bac"/>
</dbReference>
<evidence type="ECO:0000256" key="3">
    <source>
        <dbReference type="ARBA" id="ARBA00022729"/>
    </source>
</evidence>
<keyword evidence="3" id="KW-0732">Signal</keyword>
<keyword evidence="5" id="KW-0564">Palmitate</keyword>
<dbReference type="PROSITE" id="PS51123">
    <property type="entry name" value="OMPA_2"/>
    <property type="match status" value="1"/>
</dbReference>
<dbReference type="InterPro" id="IPR006665">
    <property type="entry name" value="OmpA-like"/>
</dbReference>
<gene>
    <name evidence="11" type="ORF">MNBD_GAMMA03-630</name>
</gene>
<evidence type="ECO:0000256" key="8">
    <source>
        <dbReference type="ARBA" id="ARBA00023306"/>
    </source>
</evidence>
<dbReference type="InterPro" id="IPR039001">
    <property type="entry name" value="Pal"/>
</dbReference>
<evidence type="ECO:0000256" key="9">
    <source>
        <dbReference type="SAM" id="MobiDB-lite"/>
    </source>
</evidence>
<feature type="compositionally biased region" description="Polar residues" evidence="9">
    <location>
        <begin position="61"/>
        <end position="71"/>
    </location>
</feature>
<dbReference type="SUPFAM" id="SSF103088">
    <property type="entry name" value="OmpA-like"/>
    <property type="match status" value="1"/>
</dbReference>
<dbReference type="Pfam" id="PF00691">
    <property type="entry name" value="OmpA"/>
    <property type="match status" value="1"/>
</dbReference>
<dbReference type="PANTHER" id="PTHR30329:SF21">
    <property type="entry name" value="LIPOPROTEIN YIAD-RELATED"/>
    <property type="match status" value="1"/>
</dbReference>
<dbReference type="NCBIfam" id="TIGR02802">
    <property type="entry name" value="Pal_lipo"/>
    <property type="match status" value="1"/>
</dbReference>
<feature type="domain" description="OmpA-like" evidence="10">
    <location>
        <begin position="80"/>
        <end position="194"/>
    </location>
</feature>
<sequence length="194" mass="21777">MMFQIKRIFTVVAVLSLTACSSPPERGGDSDPYTIKDSAPGLDDFIGDEEGSGVEVLPFDSDSQSGHSSGENMDGDPMNNFQEVEMFEPVIYFELNQYELTEQNTKTIKHFAQEMLNNERLKVKIKGHTDERGTPEYNLALGERRAKSVAEAMMLFGIDESRIEVISYGEEDPVDTASNEAAWQKNRRAELVIR</sequence>
<dbReference type="Gene3D" id="3.30.1330.60">
    <property type="entry name" value="OmpA-like domain"/>
    <property type="match status" value="1"/>
</dbReference>
<dbReference type="AlphaFoldDB" id="A0A3B0WXN7"/>
<keyword evidence="8" id="KW-0131">Cell cycle</keyword>
<name>A0A3B0WXN7_9ZZZZ</name>
<evidence type="ECO:0000256" key="7">
    <source>
        <dbReference type="ARBA" id="ARBA00023288"/>
    </source>
</evidence>
<evidence type="ECO:0000259" key="10">
    <source>
        <dbReference type="PROSITE" id="PS51123"/>
    </source>
</evidence>